<accession>A0AAE0BMM4</accession>
<sequence>MVSTRLSSATTRRRNLKTIFDAAAARHAATPAIPAAVELPAANTAAATFVAAAVRILIRTRFDEKSAKSVAKKWFGSKDERLHGNEKAVATIFTRMVTDLHESFVAKDPLLPSWTSTNAALVAARRKNTLDNDDVKGLFIDALDREFYLPVTSRLLLHARPRPASGRGLADRPAMGPRIDAIRGPRAGGYSAGRPKQSFNSAVARFGDPPGQDSSDDDLMDILLALRKEMRVLSEKVNGKGFNPRAEKPPVGPRKGPRFMHRLAASPLVPAGGNWTLRSKLVAFHRDSAQTIPLCQHSSCAAEKAKHWHRDCPRGGPRAEKAGAGAHSFAVSGVESDFYYAITFQHAIDTNDRDRLDDALCFLAGGKPEIIEDFVFHRLLLCQRHR</sequence>
<reference evidence="2 3" key="1">
    <citation type="journal article" date="2015" name="Genome Biol. Evol.">
        <title>Comparative Genomics of a Bacterivorous Green Alga Reveals Evolutionary Causalities and Consequences of Phago-Mixotrophic Mode of Nutrition.</title>
        <authorList>
            <person name="Burns J.A."/>
            <person name="Paasch A."/>
            <person name="Narechania A."/>
            <person name="Kim E."/>
        </authorList>
    </citation>
    <scope>NUCLEOTIDE SEQUENCE [LARGE SCALE GENOMIC DNA]</scope>
    <source>
        <strain evidence="2 3">PLY_AMNH</strain>
    </source>
</reference>
<evidence type="ECO:0000313" key="2">
    <source>
        <dbReference type="EMBL" id="KAK3238769.1"/>
    </source>
</evidence>
<dbReference type="AlphaFoldDB" id="A0AAE0BMM4"/>
<organism evidence="2 3">
    <name type="scientific">Cymbomonas tetramitiformis</name>
    <dbReference type="NCBI Taxonomy" id="36881"/>
    <lineage>
        <taxon>Eukaryota</taxon>
        <taxon>Viridiplantae</taxon>
        <taxon>Chlorophyta</taxon>
        <taxon>Pyramimonadophyceae</taxon>
        <taxon>Pyramimonadales</taxon>
        <taxon>Pyramimonadaceae</taxon>
        <taxon>Cymbomonas</taxon>
    </lineage>
</organism>
<keyword evidence="3" id="KW-1185">Reference proteome</keyword>
<proteinExistence type="predicted"/>
<evidence type="ECO:0000256" key="1">
    <source>
        <dbReference type="SAM" id="MobiDB-lite"/>
    </source>
</evidence>
<dbReference type="Proteomes" id="UP001190700">
    <property type="component" value="Unassembled WGS sequence"/>
</dbReference>
<name>A0AAE0BMM4_9CHLO</name>
<protein>
    <submittedName>
        <fullName evidence="2">Uncharacterized protein</fullName>
    </submittedName>
</protein>
<feature type="region of interest" description="Disordered" evidence="1">
    <location>
        <begin position="164"/>
        <end position="194"/>
    </location>
</feature>
<comment type="caution">
    <text evidence="2">The sequence shown here is derived from an EMBL/GenBank/DDBJ whole genome shotgun (WGS) entry which is preliminary data.</text>
</comment>
<evidence type="ECO:0000313" key="3">
    <source>
        <dbReference type="Proteomes" id="UP001190700"/>
    </source>
</evidence>
<gene>
    <name evidence="2" type="ORF">CYMTET_51257</name>
</gene>
<dbReference type="EMBL" id="LGRX02034115">
    <property type="protein sequence ID" value="KAK3238769.1"/>
    <property type="molecule type" value="Genomic_DNA"/>
</dbReference>